<feature type="region of interest" description="Disordered" evidence="2">
    <location>
        <begin position="104"/>
        <end position="127"/>
    </location>
</feature>
<comment type="subcellular location">
    <subcellularLocation>
        <location evidence="1">Nucleus</location>
    </subcellularLocation>
</comment>
<proteinExistence type="predicted"/>
<accession>A0A6N2JZE4</accession>
<reference evidence="4" key="1">
    <citation type="submission" date="2019-03" db="EMBL/GenBank/DDBJ databases">
        <authorList>
            <person name="Mank J."/>
            <person name="Almeida P."/>
        </authorList>
    </citation>
    <scope>NUCLEOTIDE SEQUENCE</scope>
    <source>
        <strain evidence="4">78183</strain>
    </source>
</reference>
<dbReference type="InterPro" id="IPR017923">
    <property type="entry name" value="TFIIS_N"/>
</dbReference>
<feature type="region of interest" description="Disordered" evidence="2">
    <location>
        <begin position="60"/>
        <end position="90"/>
    </location>
</feature>
<dbReference type="PROSITE" id="PS51319">
    <property type="entry name" value="TFIIS_N"/>
    <property type="match status" value="1"/>
</dbReference>
<dbReference type="Gene3D" id="1.20.930.10">
    <property type="entry name" value="Conserved domain common to transcription factors TFIIS, elongin A, CRSP70"/>
    <property type="match status" value="1"/>
</dbReference>
<dbReference type="GO" id="GO:0005634">
    <property type="term" value="C:nucleus"/>
    <property type="evidence" value="ECO:0007669"/>
    <property type="project" value="UniProtKB-SubCell"/>
</dbReference>
<keyword evidence="1" id="KW-0539">Nucleus</keyword>
<protein>
    <recommendedName>
        <fullName evidence="3">TFIIS N-terminal domain-containing protein</fullName>
    </recommendedName>
</protein>
<evidence type="ECO:0000256" key="2">
    <source>
        <dbReference type="SAM" id="MobiDB-lite"/>
    </source>
</evidence>
<dbReference type="PANTHER" id="PTHR46554:SF2">
    <property type="entry name" value="TFIIS N-TERMINAL DOMAIN-CONTAINING PROTEIN"/>
    <property type="match status" value="1"/>
</dbReference>
<evidence type="ECO:0000313" key="4">
    <source>
        <dbReference type="EMBL" id="VFU21239.1"/>
    </source>
</evidence>
<dbReference type="Pfam" id="PF08711">
    <property type="entry name" value="Med26"/>
    <property type="match status" value="1"/>
</dbReference>
<gene>
    <name evidence="4" type="ORF">SVIM_LOCUS11926</name>
</gene>
<dbReference type="SUPFAM" id="SSF47676">
    <property type="entry name" value="Conserved domain common to transcription factors TFIIS, elongin A, CRSP70"/>
    <property type="match status" value="1"/>
</dbReference>
<dbReference type="EMBL" id="CAADRP010000002">
    <property type="protein sequence ID" value="VFU21239.1"/>
    <property type="molecule type" value="Genomic_DNA"/>
</dbReference>
<name>A0A6N2JZE4_SALVM</name>
<dbReference type="CDD" id="cd00183">
    <property type="entry name" value="TFIIS_I"/>
    <property type="match status" value="1"/>
</dbReference>
<feature type="domain" description="TFIIS N-terminal" evidence="3">
    <location>
        <begin position="1"/>
        <end position="53"/>
    </location>
</feature>
<dbReference type="PANTHER" id="PTHR46554">
    <property type="entry name" value="MEDIATOR OF RNA POLYMERASE II TRANSCRIPTION SUBUNIT 26A-RELATED"/>
    <property type="match status" value="1"/>
</dbReference>
<dbReference type="InterPro" id="IPR035441">
    <property type="entry name" value="TFIIS/LEDGF_dom_sf"/>
</dbReference>
<evidence type="ECO:0000256" key="1">
    <source>
        <dbReference type="PROSITE-ProRule" id="PRU00649"/>
    </source>
</evidence>
<organism evidence="4">
    <name type="scientific">Salix viminalis</name>
    <name type="common">Common osier</name>
    <name type="synonym">Basket willow</name>
    <dbReference type="NCBI Taxonomy" id="40686"/>
    <lineage>
        <taxon>Eukaryota</taxon>
        <taxon>Viridiplantae</taxon>
        <taxon>Streptophyta</taxon>
        <taxon>Embryophyta</taxon>
        <taxon>Tracheophyta</taxon>
        <taxon>Spermatophyta</taxon>
        <taxon>Magnoliopsida</taxon>
        <taxon>eudicotyledons</taxon>
        <taxon>Gunneridae</taxon>
        <taxon>Pentapetalae</taxon>
        <taxon>rosids</taxon>
        <taxon>fabids</taxon>
        <taxon>Malpighiales</taxon>
        <taxon>Salicaceae</taxon>
        <taxon>Saliceae</taxon>
        <taxon>Salix</taxon>
    </lineage>
</organism>
<sequence length="127" mass="14172">MEKKLRLMALTVDTLKATEIGKAVNVLRKHGSKQIRYLARTLIEDWKVLVDEWYSTANAIRGDEGTPDSVNPSVVDEEEGLPSPPLDEGAFFATQPTSMELSQFFDGMDDDGMGNSSRTVKVDREHQ</sequence>
<dbReference type="AlphaFoldDB" id="A0A6N2JZE4"/>
<evidence type="ECO:0000259" key="3">
    <source>
        <dbReference type="PROSITE" id="PS51319"/>
    </source>
</evidence>